<keyword evidence="2" id="KW-1015">Disulfide bond</keyword>
<evidence type="ECO:0000256" key="3">
    <source>
        <dbReference type="PROSITE-ProRule" id="PRU00047"/>
    </source>
</evidence>
<keyword evidence="7" id="KW-1185">Reference proteome</keyword>
<feature type="region of interest" description="Disordered" evidence="4">
    <location>
        <begin position="382"/>
        <end position="417"/>
    </location>
</feature>
<evidence type="ECO:0000313" key="7">
    <source>
        <dbReference type="Proteomes" id="UP000507470"/>
    </source>
</evidence>
<dbReference type="GO" id="GO:0003676">
    <property type="term" value="F:nucleic acid binding"/>
    <property type="evidence" value="ECO:0007669"/>
    <property type="project" value="InterPro"/>
</dbReference>
<evidence type="ECO:0000256" key="2">
    <source>
        <dbReference type="ARBA" id="ARBA00023157"/>
    </source>
</evidence>
<dbReference type="SUPFAM" id="SSF57756">
    <property type="entry name" value="Retrovirus zinc finger-like domains"/>
    <property type="match status" value="1"/>
</dbReference>
<sequence length="487" mass="54590">MQVSTKTKLQLNDILVFLDIDDSRENLCKVVSFVLQQKDALKEEDTIKSHYIFIETITTAPQPTPTRPTTRLTTPTRPTTRPTTPTTTPTKTTHEAINGAWSEYGTPKFGSCSVTCGNGTNIRTRTRTCTNPKPAFGGNNCTGNSSEQNEQICSLRHCPVNGAWSEYGAPKCGSCSVTCGNGTQIRTRTRTCTNPKPAFGGNKCTGNSSEQNEQICSLRRCPVPVGKRHKLMRNLSAPQKPGEKTYDDIVKLVTDHQNPKPSSIVQRCKFNSRSRQPNESVSQFVAELRQISEHCDYKATLDDMLRDRHVCGIKEDRIQRRLLAEPGLTFKKAMEVAIAIEMAAKNAQDLQVQEPKPVHKVTVHAKCYVCDKKGHLAKKCRNRGRQNAKEKPKFKQSTQHGKGYSKQRPTKTHFFEEDDEDMEDTYTMYQLEGTKRKPYLVSVKLNDAEIQMEIDTGASVSVISQETRRHVFGSVNSLEKSPCSLRT</sequence>
<evidence type="ECO:0000256" key="1">
    <source>
        <dbReference type="ARBA" id="ARBA00022737"/>
    </source>
</evidence>
<dbReference type="InterPro" id="IPR052065">
    <property type="entry name" value="Compl_asym_regulator"/>
</dbReference>
<dbReference type="Pfam" id="PF00090">
    <property type="entry name" value="TSP_1"/>
    <property type="match status" value="2"/>
</dbReference>
<dbReference type="OrthoDB" id="6778909at2759"/>
<feature type="compositionally biased region" description="Low complexity" evidence="4">
    <location>
        <begin position="60"/>
        <end position="91"/>
    </location>
</feature>
<dbReference type="GO" id="GO:0008270">
    <property type="term" value="F:zinc ion binding"/>
    <property type="evidence" value="ECO:0007669"/>
    <property type="project" value="UniProtKB-KW"/>
</dbReference>
<feature type="domain" description="CCHC-type" evidence="5">
    <location>
        <begin position="366"/>
        <end position="382"/>
    </location>
</feature>
<dbReference type="InterPro" id="IPR000884">
    <property type="entry name" value="TSP1_rpt"/>
</dbReference>
<dbReference type="AlphaFoldDB" id="A0A6J8E976"/>
<evidence type="ECO:0000256" key="4">
    <source>
        <dbReference type="SAM" id="MobiDB-lite"/>
    </source>
</evidence>
<dbReference type="Gene3D" id="2.20.100.10">
    <property type="entry name" value="Thrombospondin type-1 (TSP1) repeat"/>
    <property type="match status" value="2"/>
</dbReference>
<feature type="region of interest" description="Disordered" evidence="4">
    <location>
        <begin position="60"/>
        <end position="93"/>
    </location>
</feature>
<dbReference type="SMART" id="SM00343">
    <property type="entry name" value="ZnF_C2HC"/>
    <property type="match status" value="1"/>
</dbReference>
<dbReference type="EMBL" id="CACVKT020008726">
    <property type="protein sequence ID" value="CAC5416980.1"/>
    <property type="molecule type" value="Genomic_DNA"/>
</dbReference>
<reference evidence="6 7" key="1">
    <citation type="submission" date="2020-06" db="EMBL/GenBank/DDBJ databases">
        <authorList>
            <person name="Li R."/>
            <person name="Bekaert M."/>
        </authorList>
    </citation>
    <scope>NUCLEOTIDE SEQUENCE [LARGE SCALE GENOMIC DNA]</scope>
    <source>
        <strain evidence="7">wild</strain>
    </source>
</reference>
<dbReference type="PROSITE" id="PS50092">
    <property type="entry name" value="TSP1"/>
    <property type="match status" value="2"/>
</dbReference>
<accession>A0A6J8E976</accession>
<organism evidence="6 7">
    <name type="scientific">Mytilus coruscus</name>
    <name type="common">Sea mussel</name>
    <dbReference type="NCBI Taxonomy" id="42192"/>
    <lineage>
        <taxon>Eukaryota</taxon>
        <taxon>Metazoa</taxon>
        <taxon>Spiralia</taxon>
        <taxon>Lophotrochozoa</taxon>
        <taxon>Mollusca</taxon>
        <taxon>Bivalvia</taxon>
        <taxon>Autobranchia</taxon>
        <taxon>Pteriomorphia</taxon>
        <taxon>Mytilida</taxon>
        <taxon>Mytiloidea</taxon>
        <taxon>Mytilidae</taxon>
        <taxon>Mytilinae</taxon>
        <taxon>Mytilus</taxon>
    </lineage>
</organism>
<dbReference type="Proteomes" id="UP000507470">
    <property type="component" value="Unassembled WGS sequence"/>
</dbReference>
<dbReference type="InterPro" id="IPR036383">
    <property type="entry name" value="TSP1_rpt_sf"/>
</dbReference>
<evidence type="ECO:0000259" key="5">
    <source>
        <dbReference type="PROSITE" id="PS50158"/>
    </source>
</evidence>
<keyword evidence="3" id="KW-0862">Zinc</keyword>
<dbReference type="Gene3D" id="4.10.60.10">
    <property type="entry name" value="Zinc finger, CCHC-type"/>
    <property type="match status" value="1"/>
</dbReference>
<proteinExistence type="predicted"/>
<dbReference type="InterPro" id="IPR021109">
    <property type="entry name" value="Peptidase_aspartic_dom_sf"/>
</dbReference>
<name>A0A6J8E976_MYTCO</name>
<protein>
    <recommendedName>
        <fullName evidence="5">CCHC-type domain-containing protein</fullName>
    </recommendedName>
</protein>
<keyword evidence="3" id="KW-0479">Metal-binding</keyword>
<gene>
    <name evidence="6" type="ORF">MCOR_49539</name>
</gene>
<evidence type="ECO:0000313" key="6">
    <source>
        <dbReference type="EMBL" id="CAC5416980.1"/>
    </source>
</evidence>
<dbReference type="SUPFAM" id="SSF82895">
    <property type="entry name" value="TSP-1 type 1 repeat"/>
    <property type="match status" value="2"/>
</dbReference>
<keyword evidence="1" id="KW-0677">Repeat</keyword>
<dbReference type="PANTHER" id="PTHR22906:SF21">
    <property type="entry name" value="SEMA DOMAIN-CONTAINING PROTEIN"/>
    <property type="match status" value="1"/>
</dbReference>
<keyword evidence="3" id="KW-0863">Zinc-finger</keyword>
<dbReference type="InterPro" id="IPR036875">
    <property type="entry name" value="Znf_CCHC_sf"/>
</dbReference>
<dbReference type="InterPro" id="IPR001878">
    <property type="entry name" value="Znf_CCHC"/>
</dbReference>
<dbReference type="SMART" id="SM00209">
    <property type="entry name" value="TSP1"/>
    <property type="match status" value="2"/>
</dbReference>
<dbReference type="SUPFAM" id="SSF50630">
    <property type="entry name" value="Acid proteases"/>
    <property type="match status" value="1"/>
</dbReference>
<dbReference type="PROSITE" id="PS50158">
    <property type="entry name" value="ZF_CCHC"/>
    <property type="match status" value="1"/>
</dbReference>
<dbReference type="PANTHER" id="PTHR22906">
    <property type="entry name" value="PROPERDIN"/>
    <property type="match status" value="1"/>
</dbReference>